<sequence>MPSIYQLKPAFQGVLRPCVRWLARAGVTANAVTVAAAALSVAVGACVAVWSDHDWPLLLLPAFLFLRMAFNAVDGMLAREHGMESRLGAILNELGDVVSDAALYLPLALVAAFDPRLVVLIVVLAVISEMTGVLGLAFGSRRRYDGPMGKSDRAAVFGALGLWLGLGGTGGAWLSVVLGATALLLAATTVNRARQVLRDGEG</sequence>
<dbReference type="GO" id="GO:0008654">
    <property type="term" value="P:phospholipid biosynthetic process"/>
    <property type="evidence" value="ECO:0007669"/>
    <property type="project" value="InterPro"/>
</dbReference>
<dbReference type="InterPro" id="IPR000462">
    <property type="entry name" value="CDP-OH_P_trans"/>
</dbReference>
<feature type="transmembrane region" description="Helical" evidence="1">
    <location>
        <begin position="21"/>
        <end position="50"/>
    </location>
</feature>
<evidence type="ECO:0000313" key="2">
    <source>
        <dbReference type="EMBL" id="RNL85356.1"/>
    </source>
</evidence>
<dbReference type="OrthoDB" id="116551at2"/>
<feature type="transmembrane region" description="Helical" evidence="1">
    <location>
        <begin position="160"/>
        <end position="187"/>
    </location>
</feature>
<evidence type="ECO:0000313" key="3">
    <source>
        <dbReference type="Proteomes" id="UP000269198"/>
    </source>
</evidence>
<gene>
    <name evidence="2" type="ORF">EFW17_09485</name>
</gene>
<dbReference type="Pfam" id="PF01066">
    <property type="entry name" value="CDP-OH_P_transf"/>
    <property type="match status" value="1"/>
</dbReference>
<keyword evidence="1" id="KW-0812">Transmembrane</keyword>
<dbReference type="RefSeq" id="WP_123201011.1">
    <property type="nucleotide sequence ID" value="NZ_RJMB01000007.1"/>
</dbReference>
<dbReference type="Gene3D" id="1.20.120.1760">
    <property type="match status" value="1"/>
</dbReference>
<reference evidence="2 3" key="1">
    <citation type="submission" date="2018-11" db="EMBL/GenBank/DDBJ databases">
        <title>The genome draft of YIM 96095.</title>
        <authorList>
            <person name="Tang S.-K."/>
            <person name="Chunyu W.-X."/>
            <person name="Feng Y.-Z."/>
        </authorList>
    </citation>
    <scope>NUCLEOTIDE SEQUENCE [LARGE SCALE GENOMIC DNA]</scope>
    <source>
        <strain evidence="2 3">YIM 96095</strain>
    </source>
</reference>
<dbReference type="EMBL" id="RJMB01000007">
    <property type="protein sequence ID" value="RNL85356.1"/>
    <property type="molecule type" value="Genomic_DNA"/>
</dbReference>
<evidence type="ECO:0000256" key="1">
    <source>
        <dbReference type="SAM" id="Phobius"/>
    </source>
</evidence>
<keyword evidence="3" id="KW-1185">Reference proteome</keyword>
<dbReference type="AlphaFoldDB" id="A0A3N0EC02"/>
<dbReference type="Proteomes" id="UP000269198">
    <property type="component" value="Unassembled WGS sequence"/>
</dbReference>
<feature type="transmembrane region" description="Helical" evidence="1">
    <location>
        <begin position="119"/>
        <end position="139"/>
    </location>
</feature>
<dbReference type="InterPro" id="IPR043130">
    <property type="entry name" value="CDP-OH_PTrfase_TM_dom"/>
</dbReference>
<protein>
    <submittedName>
        <fullName evidence="2">CDP-alcohol phosphatidyltransferase family protein</fullName>
    </submittedName>
</protein>
<keyword evidence="2" id="KW-0808">Transferase</keyword>
<accession>A0A3N0EC02</accession>
<organism evidence="2 3">
    <name type="scientific">Halostreptopolyspora alba</name>
    <dbReference type="NCBI Taxonomy" id="2487137"/>
    <lineage>
        <taxon>Bacteria</taxon>
        <taxon>Bacillati</taxon>
        <taxon>Actinomycetota</taxon>
        <taxon>Actinomycetes</taxon>
        <taxon>Streptosporangiales</taxon>
        <taxon>Nocardiopsidaceae</taxon>
        <taxon>Halostreptopolyspora</taxon>
    </lineage>
</organism>
<dbReference type="GO" id="GO:0016020">
    <property type="term" value="C:membrane"/>
    <property type="evidence" value="ECO:0007669"/>
    <property type="project" value="InterPro"/>
</dbReference>
<keyword evidence="1" id="KW-1133">Transmembrane helix</keyword>
<dbReference type="GO" id="GO:0016780">
    <property type="term" value="F:phosphotransferase activity, for other substituted phosphate groups"/>
    <property type="evidence" value="ECO:0007669"/>
    <property type="project" value="InterPro"/>
</dbReference>
<keyword evidence="1" id="KW-0472">Membrane</keyword>
<name>A0A3N0EC02_9ACTN</name>
<comment type="caution">
    <text evidence="2">The sequence shown here is derived from an EMBL/GenBank/DDBJ whole genome shotgun (WGS) entry which is preliminary data.</text>
</comment>
<proteinExistence type="predicted"/>